<organism evidence="1 2">
    <name type="scientific">Stephania yunnanensis</name>
    <dbReference type="NCBI Taxonomy" id="152371"/>
    <lineage>
        <taxon>Eukaryota</taxon>
        <taxon>Viridiplantae</taxon>
        <taxon>Streptophyta</taxon>
        <taxon>Embryophyta</taxon>
        <taxon>Tracheophyta</taxon>
        <taxon>Spermatophyta</taxon>
        <taxon>Magnoliopsida</taxon>
        <taxon>Ranunculales</taxon>
        <taxon>Menispermaceae</taxon>
        <taxon>Menispermoideae</taxon>
        <taxon>Cissampelideae</taxon>
        <taxon>Stephania</taxon>
    </lineage>
</organism>
<dbReference type="AlphaFoldDB" id="A0AAP0Q1Z3"/>
<sequence>MQMGIQWQACMVHPHIYMLSVAAQTHMVRNAQEVHTVTLAAQEKQVTFTVYSRVEPLVAVLVQRIGPSCTAAYLAPSHLPSTLAFIVPIKFSPAREEQIQIKSRIIHIQEKDGIRFDDSYAKKFFSHPHCFNLDHHLCFFYSLVEQSLVPRVDHVLHFDALAAKKPVVVGLGEAVVEFVCGGGGSAGFSDRTALSFRVLE</sequence>
<evidence type="ECO:0000313" key="2">
    <source>
        <dbReference type="Proteomes" id="UP001420932"/>
    </source>
</evidence>
<dbReference type="EMBL" id="JBBNAF010000003">
    <property type="protein sequence ID" value="KAK9160676.1"/>
    <property type="molecule type" value="Genomic_DNA"/>
</dbReference>
<dbReference type="Proteomes" id="UP001420932">
    <property type="component" value="Unassembled WGS sequence"/>
</dbReference>
<accession>A0AAP0Q1Z3</accession>
<proteinExistence type="predicted"/>
<name>A0AAP0Q1Z3_9MAGN</name>
<protein>
    <submittedName>
        <fullName evidence="1">Uncharacterized protein</fullName>
    </submittedName>
</protein>
<evidence type="ECO:0000313" key="1">
    <source>
        <dbReference type="EMBL" id="KAK9160676.1"/>
    </source>
</evidence>
<reference evidence="1 2" key="1">
    <citation type="submission" date="2024-01" db="EMBL/GenBank/DDBJ databases">
        <title>Genome assemblies of Stephania.</title>
        <authorList>
            <person name="Yang L."/>
        </authorList>
    </citation>
    <scope>NUCLEOTIDE SEQUENCE [LARGE SCALE GENOMIC DNA]</scope>
    <source>
        <strain evidence="1">YNDBR</strain>
        <tissue evidence="1">Leaf</tissue>
    </source>
</reference>
<comment type="caution">
    <text evidence="1">The sequence shown here is derived from an EMBL/GenBank/DDBJ whole genome shotgun (WGS) entry which is preliminary data.</text>
</comment>
<gene>
    <name evidence="1" type="ORF">Syun_007017</name>
</gene>
<keyword evidence="2" id="KW-1185">Reference proteome</keyword>